<feature type="non-terminal residue" evidence="1">
    <location>
        <position position="49"/>
    </location>
</feature>
<dbReference type="EMBL" id="MBFS01003516">
    <property type="protein sequence ID" value="PVU86237.1"/>
    <property type="molecule type" value="Genomic_DNA"/>
</dbReference>
<dbReference type="AlphaFoldDB" id="A0A2T9Y1Q4"/>
<accession>A0A2T9Y1Q4</accession>
<feature type="non-terminal residue" evidence="1">
    <location>
        <position position="1"/>
    </location>
</feature>
<dbReference type="Proteomes" id="UP000245609">
    <property type="component" value="Unassembled WGS sequence"/>
</dbReference>
<keyword evidence="2" id="KW-1185">Reference proteome</keyword>
<evidence type="ECO:0000313" key="2">
    <source>
        <dbReference type="Proteomes" id="UP000245609"/>
    </source>
</evidence>
<comment type="caution">
    <text evidence="1">The sequence shown here is derived from an EMBL/GenBank/DDBJ whole genome shotgun (WGS) entry which is preliminary data.</text>
</comment>
<proteinExistence type="predicted"/>
<gene>
    <name evidence="1" type="ORF">BB560_006786</name>
</gene>
<reference evidence="1 2" key="1">
    <citation type="journal article" date="2018" name="MBio">
        <title>Comparative Genomics Reveals the Core Gene Toolbox for the Fungus-Insect Symbiosis.</title>
        <authorList>
            <person name="Wang Y."/>
            <person name="Stata M."/>
            <person name="Wang W."/>
            <person name="Stajich J.E."/>
            <person name="White M.M."/>
            <person name="Moncalvo J.M."/>
        </authorList>
    </citation>
    <scope>NUCLEOTIDE SEQUENCE [LARGE SCALE GENOMIC DNA]</scope>
    <source>
        <strain evidence="1 2">SC-DP-2</strain>
    </source>
</reference>
<name>A0A2T9Y1Q4_9FUNG</name>
<sequence length="49" mass="5396">IVAFALDEKVAVFGIEFNAIGFKFGSANSSDIFKENKKDDLLRTVGLME</sequence>
<evidence type="ECO:0000313" key="1">
    <source>
        <dbReference type="EMBL" id="PVU86237.1"/>
    </source>
</evidence>
<organism evidence="1 2">
    <name type="scientific">Smittium megazygosporum</name>
    <dbReference type="NCBI Taxonomy" id="133381"/>
    <lineage>
        <taxon>Eukaryota</taxon>
        <taxon>Fungi</taxon>
        <taxon>Fungi incertae sedis</taxon>
        <taxon>Zoopagomycota</taxon>
        <taxon>Kickxellomycotina</taxon>
        <taxon>Harpellomycetes</taxon>
        <taxon>Harpellales</taxon>
        <taxon>Legeriomycetaceae</taxon>
        <taxon>Smittium</taxon>
    </lineage>
</organism>
<protein>
    <submittedName>
        <fullName evidence="1">Uncharacterized protein</fullName>
    </submittedName>
</protein>